<dbReference type="Gene3D" id="2.60.120.200">
    <property type="match status" value="1"/>
</dbReference>
<protein>
    <submittedName>
        <fullName evidence="4">Salivary secreted protein</fullName>
    </submittedName>
</protein>
<accession>A0A0N4VI71</accession>
<evidence type="ECO:0000313" key="2">
    <source>
        <dbReference type="EMBL" id="VDD95116.1"/>
    </source>
</evidence>
<evidence type="ECO:0000313" key="3">
    <source>
        <dbReference type="Proteomes" id="UP000274131"/>
    </source>
</evidence>
<dbReference type="WBParaSite" id="EVEC_0001052401-mRNA-1">
    <property type="protein sequence ID" value="EVEC_0001052401-mRNA-1"/>
    <property type="gene ID" value="EVEC_0001052401"/>
</dbReference>
<sequence length="275" mass="31318">MNVQLMVFALMAIWCHGGKLKNGPPMQIAESVASRLWRNFVKQKIGLVAVYTQLPNTFATLFSVYSEQKPTSILLSLESSTVTNQVFLKLRTGDDLIKKYIVEAAIDGKGKNVIIFTLSGNVLKLSVNCVQSLETTEDELSFKHSSSLRMHIGEDVRNEQRIQGKIYEFTVEKTDPTASRCATLQKSSNSVTAVISADRLTDWDEYWTSRVRPSWARRRDVPRALLQELRNRVQKVEENFHNIKILVMSHNQRMDVVEAFHREASVKYRANAQLA</sequence>
<organism evidence="4">
    <name type="scientific">Enterobius vermicularis</name>
    <name type="common">Human pinworm</name>
    <dbReference type="NCBI Taxonomy" id="51028"/>
    <lineage>
        <taxon>Eukaryota</taxon>
        <taxon>Metazoa</taxon>
        <taxon>Ecdysozoa</taxon>
        <taxon>Nematoda</taxon>
        <taxon>Chromadorea</taxon>
        <taxon>Rhabditida</taxon>
        <taxon>Spirurina</taxon>
        <taxon>Oxyuridomorpha</taxon>
        <taxon>Oxyuroidea</taxon>
        <taxon>Oxyuridae</taxon>
        <taxon>Enterobius</taxon>
    </lineage>
</organism>
<dbReference type="EMBL" id="UXUI01010347">
    <property type="protein sequence ID" value="VDD95116.1"/>
    <property type="molecule type" value="Genomic_DNA"/>
</dbReference>
<feature type="signal peptide" evidence="1">
    <location>
        <begin position="1"/>
        <end position="17"/>
    </location>
</feature>
<reference evidence="2 3" key="2">
    <citation type="submission" date="2018-10" db="EMBL/GenBank/DDBJ databases">
        <authorList>
            <consortium name="Pathogen Informatics"/>
        </authorList>
    </citation>
    <scope>NUCLEOTIDE SEQUENCE [LARGE SCALE GENOMIC DNA]</scope>
</reference>
<gene>
    <name evidence="2" type="ORF">EVEC_LOCUS9867</name>
</gene>
<name>A0A0N4VI71_ENTVE</name>
<keyword evidence="1" id="KW-0732">Signal</keyword>
<feature type="chain" id="PRO_5043122970" evidence="1">
    <location>
        <begin position="18"/>
        <end position="275"/>
    </location>
</feature>
<dbReference type="AlphaFoldDB" id="A0A0N4VI71"/>
<reference evidence="4" key="1">
    <citation type="submission" date="2017-02" db="UniProtKB">
        <authorList>
            <consortium name="WormBaseParasite"/>
        </authorList>
    </citation>
    <scope>IDENTIFICATION</scope>
</reference>
<keyword evidence="3" id="KW-1185">Reference proteome</keyword>
<dbReference type="Proteomes" id="UP000274131">
    <property type="component" value="Unassembled WGS sequence"/>
</dbReference>
<evidence type="ECO:0000313" key="4">
    <source>
        <dbReference type="WBParaSite" id="EVEC_0001052401-mRNA-1"/>
    </source>
</evidence>
<proteinExistence type="predicted"/>
<evidence type="ECO:0000256" key="1">
    <source>
        <dbReference type="SAM" id="SignalP"/>
    </source>
</evidence>